<sequence length="128" mass="13228">GTREIGTRGARTLCSVCIMALPPSCLPGAHAVGQSQPRLTGRQIAFEPTRKQSYCTCLGSLLINILLGRTKQIHDIGLAITRSLSLSLLATSEVVVGGWLGAPVGKSSEPGGGREGLLCCVHADGGFS</sequence>
<evidence type="ECO:0000313" key="1">
    <source>
        <dbReference type="EnsemblPlants" id="AET2Gv20445800.1"/>
    </source>
</evidence>
<dbReference type="Proteomes" id="UP000015105">
    <property type="component" value="Chromosome 2D"/>
</dbReference>
<organism evidence="1 2">
    <name type="scientific">Aegilops tauschii subsp. strangulata</name>
    <name type="common">Goatgrass</name>
    <dbReference type="NCBI Taxonomy" id="200361"/>
    <lineage>
        <taxon>Eukaryota</taxon>
        <taxon>Viridiplantae</taxon>
        <taxon>Streptophyta</taxon>
        <taxon>Embryophyta</taxon>
        <taxon>Tracheophyta</taxon>
        <taxon>Spermatophyta</taxon>
        <taxon>Magnoliopsida</taxon>
        <taxon>Liliopsida</taxon>
        <taxon>Poales</taxon>
        <taxon>Poaceae</taxon>
        <taxon>BOP clade</taxon>
        <taxon>Pooideae</taxon>
        <taxon>Triticodae</taxon>
        <taxon>Triticeae</taxon>
        <taxon>Triticinae</taxon>
        <taxon>Aegilops</taxon>
    </lineage>
</organism>
<reference evidence="1" key="4">
    <citation type="submission" date="2019-03" db="UniProtKB">
        <authorList>
            <consortium name="EnsemblPlants"/>
        </authorList>
    </citation>
    <scope>IDENTIFICATION</scope>
</reference>
<dbReference type="AlphaFoldDB" id="A0A453BC30"/>
<reference evidence="1" key="5">
    <citation type="journal article" date="2021" name="G3 (Bethesda)">
        <title>Aegilops tauschii genome assembly Aet v5.0 features greater sequence contiguity and improved annotation.</title>
        <authorList>
            <person name="Wang L."/>
            <person name="Zhu T."/>
            <person name="Rodriguez J.C."/>
            <person name="Deal K.R."/>
            <person name="Dubcovsky J."/>
            <person name="McGuire P.E."/>
            <person name="Lux T."/>
            <person name="Spannagl M."/>
            <person name="Mayer K.F.X."/>
            <person name="Baldrich P."/>
            <person name="Meyers B.C."/>
            <person name="Huo N."/>
            <person name="Gu Y.Q."/>
            <person name="Zhou H."/>
            <person name="Devos K.M."/>
            <person name="Bennetzen J.L."/>
            <person name="Unver T."/>
            <person name="Budak H."/>
            <person name="Gulick P.J."/>
            <person name="Galiba G."/>
            <person name="Kalapos B."/>
            <person name="Nelson D.R."/>
            <person name="Li P."/>
            <person name="You F.M."/>
            <person name="Luo M.C."/>
            <person name="Dvorak J."/>
        </authorList>
    </citation>
    <scope>NUCLEOTIDE SEQUENCE [LARGE SCALE GENOMIC DNA]</scope>
    <source>
        <strain evidence="1">cv. AL8/78</strain>
    </source>
</reference>
<name>A0A453BC30_AEGTS</name>
<reference evidence="2" key="1">
    <citation type="journal article" date="2014" name="Science">
        <title>Ancient hybridizations among the ancestral genomes of bread wheat.</title>
        <authorList>
            <consortium name="International Wheat Genome Sequencing Consortium,"/>
            <person name="Marcussen T."/>
            <person name="Sandve S.R."/>
            <person name="Heier L."/>
            <person name="Spannagl M."/>
            <person name="Pfeifer M."/>
            <person name="Jakobsen K.S."/>
            <person name="Wulff B.B."/>
            <person name="Steuernagel B."/>
            <person name="Mayer K.F."/>
            <person name="Olsen O.A."/>
        </authorList>
    </citation>
    <scope>NUCLEOTIDE SEQUENCE [LARGE SCALE GENOMIC DNA]</scope>
    <source>
        <strain evidence="2">cv. AL8/78</strain>
    </source>
</reference>
<dbReference type="EnsemblPlants" id="AET2Gv20445800.1">
    <property type="protein sequence ID" value="AET2Gv20445800.1"/>
    <property type="gene ID" value="AET2Gv20445800"/>
</dbReference>
<dbReference type="Gramene" id="AET2Gv20445800.1">
    <property type="protein sequence ID" value="AET2Gv20445800.1"/>
    <property type="gene ID" value="AET2Gv20445800"/>
</dbReference>
<keyword evidence="2" id="KW-1185">Reference proteome</keyword>
<reference evidence="1" key="3">
    <citation type="journal article" date="2017" name="Nature">
        <title>Genome sequence of the progenitor of the wheat D genome Aegilops tauschii.</title>
        <authorList>
            <person name="Luo M.C."/>
            <person name="Gu Y.Q."/>
            <person name="Puiu D."/>
            <person name="Wang H."/>
            <person name="Twardziok S.O."/>
            <person name="Deal K.R."/>
            <person name="Huo N."/>
            <person name="Zhu T."/>
            <person name="Wang L."/>
            <person name="Wang Y."/>
            <person name="McGuire P.E."/>
            <person name="Liu S."/>
            <person name="Long H."/>
            <person name="Ramasamy R.K."/>
            <person name="Rodriguez J.C."/>
            <person name="Van S.L."/>
            <person name="Yuan L."/>
            <person name="Wang Z."/>
            <person name="Xia Z."/>
            <person name="Xiao L."/>
            <person name="Anderson O.D."/>
            <person name="Ouyang S."/>
            <person name="Liang Y."/>
            <person name="Zimin A.V."/>
            <person name="Pertea G."/>
            <person name="Qi P."/>
            <person name="Bennetzen J.L."/>
            <person name="Dai X."/>
            <person name="Dawson M.W."/>
            <person name="Muller H.G."/>
            <person name="Kugler K."/>
            <person name="Rivarola-Duarte L."/>
            <person name="Spannagl M."/>
            <person name="Mayer K.F.X."/>
            <person name="Lu F.H."/>
            <person name="Bevan M.W."/>
            <person name="Leroy P."/>
            <person name="Li P."/>
            <person name="You F.M."/>
            <person name="Sun Q."/>
            <person name="Liu Z."/>
            <person name="Lyons E."/>
            <person name="Wicker T."/>
            <person name="Salzberg S.L."/>
            <person name="Devos K.M."/>
            <person name="Dvorak J."/>
        </authorList>
    </citation>
    <scope>NUCLEOTIDE SEQUENCE [LARGE SCALE GENOMIC DNA]</scope>
    <source>
        <strain evidence="1">cv. AL8/78</strain>
    </source>
</reference>
<accession>A0A453BC30</accession>
<reference evidence="2" key="2">
    <citation type="journal article" date="2017" name="Nat. Plants">
        <title>The Aegilops tauschii genome reveals multiple impacts of transposons.</title>
        <authorList>
            <person name="Zhao G."/>
            <person name="Zou C."/>
            <person name="Li K."/>
            <person name="Wang K."/>
            <person name="Li T."/>
            <person name="Gao L."/>
            <person name="Zhang X."/>
            <person name="Wang H."/>
            <person name="Yang Z."/>
            <person name="Liu X."/>
            <person name="Jiang W."/>
            <person name="Mao L."/>
            <person name="Kong X."/>
            <person name="Jiao Y."/>
            <person name="Jia J."/>
        </authorList>
    </citation>
    <scope>NUCLEOTIDE SEQUENCE [LARGE SCALE GENOMIC DNA]</scope>
    <source>
        <strain evidence="2">cv. AL8/78</strain>
    </source>
</reference>
<protein>
    <submittedName>
        <fullName evidence="1">Uncharacterized protein</fullName>
    </submittedName>
</protein>
<evidence type="ECO:0000313" key="2">
    <source>
        <dbReference type="Proteomes" id="UP000015105"/>
    </source>
</evidence>
<proteinExistence type="predicted"/>